<dbReference type="InterPro" id="IPR025194">
    <property type="entry name" value="RodZ-like_C"/>
</dbReference>
<feature type="non-terminal residue" evidence="2">
    <location>
        <position position="1"/>
    </location>
</feature>
<dbReference type="Pfam" id="PF13464">
    <property type="entry name" value="RodZ_C"/>
    <property type="match status" value="1"/>
</dbReference>
<proteinExistence type="predicted"/>
<sequence>LYFVIPLIILGAFILILALNSTQVASVGKEDVTELTVDTIIKDLEKKQRQMVADSLRTTVDTTKSPQVAVTLKAVDKTWLRAIADKADTTEYLLNAGNRVNLQADSTLRLLVGNAAGVDFTVNGQPVGILGKPNQVITNMLINQDGIVTKRIKNVRSKHAVQADSSRQTPISN</sequence>
<dbReference type="InterPro" id="IPR050400">
    <property type="entry name" value="Bact_Cytoskel_RodZ"/>
</dbReference>
<accession>A0A7V5PR25</accession>
<reference evidence="2" key="1">
    <citation type="journal article" date="2020" name="mSystems">
        <title>Genome- and Community-Level Interaction Insights into Carbon Utilization and Element Cycling Functions of Hydrothermarchaeota in Hydrothermal Sediment.</title>
        <authorList>
            <person name="Zhou Z."/>
            <person name="Liu Y."/>
            <person name="Xu W."/>
            <person name="Pan J."/>
            <person name="Luo Z.H."/>
            <person name="Li M."/>
        </authorList>
    </citation>
    <scope>NUCLEOTIDE SEQUENCE [LARGE SCALE GENOMIC DNA]</scope>
    <source>
        <strain evidence="2">HyVt-527</strain>
    </source>
</reference>
<feature type="domain" description="Cytoskeleton protein RodZ-like C-terminal" evidence="1">
    <location>
        <begin position="71"/>
        <end position="136"/>
    </location>
</feature>
<dbReference type="AlphaFoldDB" id="A0A7V5PR25"/>
<organism evidence="2">
    <name type="scientific">Caldithrix abyssi</name>
    <dbReference type="NCBI Taxonomy" id="187145"/>
    <lineage>
        <taxon>Bacteria</taxon>
        <taxon>Pseudomonadati</taxon>
        <taxon>Calditrichota</taxon>
        <taxon>Calditrichia</taxon>
        <taxon>Calditrichales</taxon>
        <taxon>Calditrichaceae</taxon>
        <taxon>Caldithrix</taxon>
    </lineage>
</organism>
<dbReference type="EMBL" id="DROD01000581">
    <property type="protein sequence ID" value="HHJ53327.1"/>
    <property type="molecule type" value="Genomic_DNA"/>
</dbReference>
<dbReference type="PANTHER" id="PTHR34475">
    <property type="match status" value="1"/>
</dbReference>
<name>A0A7V5PR25_CALAY</name>
<evidence type="ECO:0000259" key="1">
    <source>
        <dbReference type="Pfam" id="PF13464"/>
    </source>
</evidence>
<gene>
    <name evidence="2" type="ORF">ENJ89_09055</name>
</gene>
<dbReference type="Proteomes" id="UP000886124">
    <property type="component" value="Unassembled WGS sequence"/>
</dbReference>
<dbReference type="PANTHER" id="PTHR34475:SF1">
    <property type="entry name" value="CYTOSKELETON PROTEIN RODZ"/>
    <property type="match status" value="1"/>
</dbReference>
<evidence type="ECO:0000313" key="2">
    <source>
        <dbReference type="EMBL" id="HHJ53327.1"/>
    </source>
</evidence>
<comment type="caution">
    <text evidence="2">The sequence shown here is derived from an EMBL/GenBank/DDBJ whole genome shotgun (WGS) entry which is preliminary data.</text>
</comment>
<protein>
    <submittedName>
        <fullName evidence="2">DUF4115 domain-containing protein</fullName>
    </submittedName>
</protein>